<evidence type="ECO:0000313" key="6">
    <source>
        <dbReference type="Proteomes" id="UP000324800"/>
    </source>
</evidence>
<dbReference type="GO" id="GO:0071013">
    <property type="term" value="C:catalytic step 2 spliceosome"/>
    <property type="evidence" value="ECO:0007669"/>
    <property type="project" value="TreeGrafter"/>
</dbReference>
<dbReference type="InterPro" id="IPR019148">
    <property type="entry name" value="Nuclear_protein_DGCR14_ESS-2"/>
</dbReference>
<sequence>MAENVLDQKKYMNILRNVIERDFFPDLKTLRSQTIEGIGDIEGQTLQQKEEINKTKAHLDTIHEHITAEDTDSFRELMDDQSERFRQQRWLTDGNQTQKDNSTAIILRSENSSAIVLRSEQPIHINSTSTSSTSSIPPTLAMAITSTSVSLPPGDQQLDPQEQMGPPSIVRRQNTRFKRDNLTGDEITSIIESNNQLIKTNDPINEEEQVGGPGVNWGWGGVTPNIGSNVSDLQINTPAPSPGRLAQGGVTPFITWGSVGSTPKLINTGSEELGLQIGAGVADERIFRMPPTPAREEGAHAIADKMRAALAVRVTRSQSTPSQIAMKKKQGHISLNQITSLTPRMSGAANMQTPRAMAPQTPRQQLLAMSPAARNFALRNTALGRNNSSSYMSNSKVIVKGGGGILKKK</sequence>
<dbReference type="PANTHER" id="PTHR12940:SF0">
    <property type="entry name" value="SPLICING FACTOR ESS-2 HOMOLOG"/>
    <property type="match status" value="1"/>
</dbReference>
<comment type="caution">
    <text evidence="5">The sequence shown here is derived from an EMBL/GenBank/DDBJ whole genome shotgun (WGS) entry which is preliminary data.</text>
</comment>
<accession>A0A5J4X9S4</accession>
<feature type="region of interest" description="Disordered" evidence="4">
    <location>
        <begin position="149"/>
        <end position="176"/>
    </location>
</feature>
<name>A0A5J4X9S4_9EUKA</name>
<evidence type="ECO:0000256" key="4">
    <source>
        <dbReference type="SAM" id="MobiDB-lite"/>
    </source>
</evidence>
<keyword evidence="3" id="KW-0539">Nucleus</keyword>
<dbReference type="EMBL" id="SNRW01000049">
    <property type="protein sequence ID" value="KAA6403894.1"/>
    <property type="molecule type" value="Genomic_DNA"/>
</dbReference>
<dbReference type="Pfam" id="PF09751">
    <property type="entry name" value="Es2"/>
    <property type="match status" value="1"/>
</dbReference>
<dbReference type="PANTHER" id="PTHR12940">
    <property type="entry name" value="ES-2 PROTEIN - RELATED"/>
    <property type="match status" value="1"/>
</dbReference>
<comment type="subcellular location">
    <subcellularLocation>
        <location evidence="1">Nucleus</location>
    </subcellularLocation>
</comment>
<reference evidence="5 6" key="1">
    <citation type="submission" date="2019-03" db="EMBL/GenBank/DDBJ databases">
        <title>Single cell metagenomics reveals metabolic interactions within the superorganism composed of flagellate Streblomastix strix and complex community of Bacteroidetes bacteria on its surface.</title>
        <authorList>
            <person name="Treitli S.C."/>
            <person name="Kolisko M."/>
            <person name="Husnik F."/>
            <person name="Keeling P."/>
            <person name="Hampl V."/>
        </authorList>
    </citation>
    <scope>NUCLEOTIDE SEQUENCE [LARGE SCALE GENOMIC DNA]</scope>
    <source>
        <strain evidence="5">ST1C</strain>
    </source>
</reference>
<evidence type="ECO:0000256" key="3">
    <source>
        <dbReference type="ARBA" id="ARBA00023242"/>
    </source>
</evidence>
<proteinExistence type="inferred from homology"/>
<evidence type="ECO:0000313" key="5">
    <source>
        <dbReference type="EMBL" id="KAA6403894.1"/>
    </source>
</evidence>
<protein>
    <submittedName>
        <fullName evidence="5">Uncharacterized protein</fullName>
    </submittedName>
</protein>
<comment type="similarity">
    <text evidence="2">Belongs to the ESS2 family.</text>
</comment>
<dbReference type="Proteomes" id="UP000324800">
    <property type="component" value="Unassembled WGS sequence"/>
</dbReference>
<dbReference type="AlphaFoldDB" id="A0A5J4X9S4"/>
<gene>
    <name evidence="5" type="ORF">EZS28_000581</name>
</gene>
<evidence type="ECO:0000256" key="1">
    <source>
        <dbReference type="ARBA" id="ARBA00004123"/>
    </source>
</evidence>
<organism evidence="5 6">
    <name type="scientific">Streblomastix strix</name>
    <dbReference type="NCBI Taxonomy" id="222440"/>
    <lineage>
        <taxon>Eukaryota</taxon>
        <taxon>Metamonada</taxon>
        <taxon>Preaxostyla</taxon>
        <taxon>Oxymonadida</taxon>
        <taxon>Streblomastigidae</taxon>
        <taxon>Streblomastix</taxon>
    </lineage>
</organism>
<evidence type="ECO:0000256" key="2">
    <source>
        <dbReference type="ARBA" id="ARBA00009072"/>
    </source>
</evidence>
<dbReference type="OrthoDB" id="19679at2759"/>